<comment type="caution">
    <text evidence="4">The sequence shown here is derived from an EMBL/GenBank/DDBJ whole genome shotgun (WGS) entry which is preliminary data.</text>
</comment>
<feature type="non-terminal residue" evidence="4">
    <location>
        <position position="596"/>
    </location>
</feature>
<feature type="compositionally biased region" description="Polar residues" evidence="2">
    <location>
        <begin position="224"/>
        <end position="236"/>
    </location>
</feature>
<proteinExistence type="predicted"/>
<sequence length="596" mass="66686">QELSGTDADQSLEVLESIDRDVSEDEAADAEPNENLTRAETSKSDHPLAALALPDNKEISSLKIEELKAELDKRGYKKSGNKCTLVQRLRDAIVSEKLGSQTIETDTTFSQIESPANGQDNPRVDDIYSFIEIKVKEVCQMRSAKPGNHLKQEASTSYSNETISSLREENNLLNIRLQELQSRNDSLREEARTLSDENKSLMTVIRLLNNQAATKEDGRCYSRNADNGSSGNLHINQQGQGIGQCQKKPNTVTQQRKATETEKKSEHFKQSKQQTRATPAGRTAEATSFPTKSENDRITVVVGDSIMKNLQGRKLAKAVGHRVVVKAFPGATIHDMKSHIILTVERCPDQICLHIGTNDLKSKEPNVAADAIVDLAREIENSCDAETVLSEITTRNDAHSDAVKTVNRRLKQFSRQNGWKLISHANITQNGLNKGGLHLNREGNDSLHRNFFAFKGHSTKTYRNFSIFDRENFRRDISRQDWSSIKSNNPQDWAMYKRLRNRINGEVKSTKASYYASAFVQSNGDSCKTWQLINELTSRQKNNASVKELKLNENSVTNSHELSNAFNDHFSTIGTKLANEVPLVTDGSSYADYIVS</sequence>
<dbReference type="InterPro" id="IPR036361">
    <property type="entry name" value="SAP_dom_sf"/>
</dbReference>
<reference evidence="4 5" key="1">
    <citation type="submission" date="2022-05" db="EMBL/GenBank/DDBJ databases">
        <authorList>
            <consortium name="Genoscope - CEA"/>
            <person name="William W."/>
        </authorList>
    </citation>
    <scope>NUCLEOTIDE SEQUENCE [LARGE SCALE GENOMIC DNA]</scope>
</reference>
<dbReference type="Proteomes" id="UP001159427">
    <property type="component" value="Unassembled WGS sequence"/>
</dbReference>
<keyword evidence="5" id="KW-1185">Reference proteome</keyword>
<dbReference type="Gene3D" id="3.40.50.1110">
    <property type="entry name" value="SGNH hydrolase"/>
    <property type="match status" value="1"/>
</dbReference>
<dbReference type="SUPFAM" id="SSF68906">
    <property type="entry name" value="SAP domain"/>
    <property type="match status" value="1"/>
</dbReference>
<organism evidence="4 5">
    <name type="scientific">Porites evermanni</name>
    <dbReference type="NCBI Taxonomy" id="104178"/>
    <lineage>
        <taxon>Eukaryota</taxon>
        <taxon>Metazoa</taxon>
        <taxon>Cnidaria</taxon>
        <taxon>Anthozoa</taxon>
        <taxon>Hexacorallia</taxon>
        <taxon>Scleractinia</taxon>
        <taxon>Fungiina</taxon>
        <taxon>Poritidae</taxon>
        <taxon>Porites</taxon>
    </lineage>
</organism>
<feature type="compositionally biased region" description="Basic and acidic residues" evidence="2">
    <location>
        <begin position="257"/>
        <end position="269"/>
    </location>
</feature>
<feature type="domain" description="SAP" evidence="3">
    <location>
        <begin position="59"/>
        <end position="93"/>
    </location>
</feature>
<feature type="compositionally biased region" description="Low complexity" evidence="2">
    <location>
        <begin position="237"/>
        <end position="246"/>
    </location>
</feature>
<keyword evidence="1" id="KW-0175">Coiled coil</keyword>
<dbReference type="Gene3D" id="1.10.720.30">
    <property type="entry name" value="SAP domain"/>
    <property type="match status" value="1"/>
</dbReference>
<evidence type="ECO:0000259" key="3">
    <source>
        <dbReference type="PROSITE" id="PS50800"/>
    </source>
</evidence>
<dbReference type="InterPro" id="IPR036514">
    <property type="entry name" value="SGNH_hydro_sf"/>
</dbReference>
<dbReference type="Pfam" id="PF02037">
    <property type="entry name" value="SAP"/>
    <property type="match status" value="1"/>
</dbReference>
<dbReference type="InterPro" id="IPR013830">
    <property type="entry name" value="SGNH_hydro"/>
</dbReference>
<dbReference type="InterPro" id="IPR003034">
    <property type="entry name" value="SAP_dom"/>
</dbReference>
<dbReference type="EMBL" id="CALNXI010000808">
    <property type="protein sequence ID" value="CAH3140907.1"/>
    <property type="molecule type" value="Genomic_DNA"/>
</dbReference>
<gene>
    <name evidence="4" type="ORF">PEVE_00041928</name>
</gene>
<dbReference type="SMART" id="SM00513">
    <property type="entry name" value="SAP"/>
    <property type="match status" value="1"/>
</dbReference>
<protein>
    <recommendedName>
        <fullName evidence="3">SAP domain-containing protein</fullName>
    </recommendedName>
</protein>
<feature type="compositionally biased region" description="Acidic residues" evidence="2">
    <location>
        <begin position="22"/>
        <end position="32"/>
    </location>
</feature>
<dbReference type="SUPFAM" id="SSF52266">
    <property type="entry name" value="SGNH hydrolase"/>
    <property type="match status" value="1"/>
</dbReference>
<feature type="region of interest" description="Disordered" evidence="2">
    <location>
        <begin position="1"/>
        <end position="49"/>
    </location>
</feature>
<evidence type="ECO:0000313" key="5">
    <source>
        <dbReference type="Proteomes" id="UP001159427"/>
    </source>
</evidence>
<evidence type="ECO:0000313" key="4">
    <source>
        <dbReference type="EMBL" id="CAH3140907.1"/>
    </source>
</evidence>
<name>A0ABN8PCC7_9CNID</name>
<feature type="region of interest" description="Disordered" evidence="2">
    <location>
        <begin position="218"/>
        <end position="292"/>
    </location>
</feature>
<feature type="non-terminal residue" evidence="4">
    <location>
        <position position="1"/>
    </location>
</feature>
<accession>A0ABN8PCC7</accession>
<evidence type="ECO:0000256" key="2">
    <source>
        <dbReference type="SAM" id="MobiDB-lite"/>
    </source>
</evidence>
<evidence type="ECO:0000256" key="1">
    <source>
        <dbReference type="SAM" id="Coils"/>
    </source>
</evidence>
<feature type="coiled-coil region" evidence="1">
    <location>
        <begin position="163"/>
        <end position="204"/>
    </location>
</feature>
<feature type="compositionally biased region" description="Polar residues" evidence="2">
    <location>
        <begin position="247"/>
        <end position="256"/>
    </location>
</feature>
<dbReference type="PROSITE" id="PS50800">
    <property type="entry name" value="SAP"/>
    <property type="match status" value="1"/>
</dbReference>
<dbReference type="Pfam" id="PF13472">
    <property type="entry name" value="Lipase_GDSL_2"/>
    <property type="match status" value="1"/>
</dbReference>